<evidence type="ECO:0000313" key="2">
    <source>
        <dbReference type="Proteomes" id="UP001195483"/>
    </source>
</evidence>
<gene>
    <name evidence="1" type="ORF">CHS0354_038215</name>
</gene>
<reference evidence="1" key="1">
    <citation type="journal article" date="2021" name="Genome Biol. Evol.">
        <title>A High-Quality Reference Genome for a Parasitic Bivalve with Doubly Uniparental Inheritance (Bivalvia: Unionida).</title>
        <authorList>
            <person name="Smith C.H."/>
        </authorList>
    </citation>
    <scope>NUCLEOTIDE SEQUENCE</scope>
    <source>
        <strain evidence="1">CHS0354</strain>
    </source>
</reference>
<comment type="caution">
    <text evidence="1">The sequence shown here is derived from an EMBL/GenBank/DDBJ whole genome shotgun (WGS) entry which is preliminary data.</text>
</comment>
<reference evidence="1" key="2">
    <citation type="journal article" date="2021" name="Genome Biol. Evol.">
        <title>Developing a high-quality reference genome for a parasitic bivalve with doubly uniparental inheritance (Bivalvia: Unionida).</title>
        <authorList>
            <person name="Smith C.H."/>
        </authorList>
    </citation>
    <scope>NUCLEOTIDE SEQUENCE</scope>
    <source>
        <strain evidence="1">CHS0354</strain>
        <tissue evidence="1">Mantle</tissue>
    </source>
</reference>
<organism evidence="1 2">
    <name type="scientific">Potamilus streckersoni</name>
    <dbReference type="NCBI Taxonomy" id="2493646"/>
    <lineage>
        <taxon>Eukaryota</taxon>
        <taxon>Metazoa</taxon>
        <taxon>Spiralia</taxon>
        <taxon>Lophotrochozoa</taxon>
        <taxon>Mollusca</taxon>
        <taxon>Bivalvia</taxon>
        <taxon>Autobranchia</taxon>
        <taxon>Heteroconchia</taxon>
        <taxon>Palaeoheterodonta</taxon>
        <taxon>Unionida</taxon>
        <taxon>Unionoidea</taxon>
        <taxon>Unionidae</taxon>
        <taxon>Ambleminae</taxon>
        <taxon>Lampsilini</taxon>
        <taxon>Potamilus</taxon>
    </lineage>
</organism>
<reference evidence="1" key="3">
    <citation type="submission" date="2023-05" db="EMBL/GenBank/DDBJ databases">
        <authorList>
            <person name="Smith C.H."/>
        </authorList>
    </citation>
    <scope>NUCLEOTIDE SEQUENCE</scope>
    <source>
        <strain evidence="1">CHS0354</strain>
        <tissue evidence="1">Mantle</tissue>
    </source>
</reference>
<sequence>MEIESYAYRVSENAWKLNLMDTISKNTWQLNIMDKVSENACQMNLMDTVSENAWKVNLMNSQQKCLEIASYGYRGSEKSSVSVTIEPGSIVISNNL</sequence>
<evidence type="ECO:0000313" key="1">
    <source>
        <dbReference type="EMBL" id="KAK3601653.1"/>
    </source>
</evidence>
<dbReference type="Proteomes" id="UP001195483">
    <property type="component" value="Unassembled WGS sequence"/>
</dbReference>
<proteinExistence type="predicted"/>
<protein>
    <submittedName>
        <fullName evidence="1">Uncharacterized protein</fullName>
    </submittedName>
</protein>
<accession>A0AAE0T172</accession>
<dbReference type="AlphaFoldDB" id="A0AAE0T172"/>
<dbReference type="EMBL" id="JAEAOA010002230">
    <property type="protein sequence ID" value="KAK3601653.1"/>
    <property type="molecule type" value="Genomic_DNA"/>
</dbReference>
<keyword evidence="2" id="KW-1185">Reference proteome</keyword>
<name>A0AAE0T172_9BIVA</name>